<protein>
    <submittedName>
        <fullName evidence="1">Uncharacterized protein</fullName>
    </submittedName>
</protein>
<sequence>MRVKTSPPVYTALEHEAMKPDKDAFEIRTFYPEVKKRGYFPYPGGRTQAAFPAISFERNT</sequence>
<name>A0A108GCU8_9BURK</name>
<proteinExistence type="predicted"/>
<gene>
    <name evidence="1" type="ORF">WT44_10905</name>
</gene>
<dbReference type="STRING" id="1503054.WT74_16580"/>
<evidence type="ECO:0000313" key="2">
    <source>
        <dbReference type="Proteomes" id="UP000068603"/>
    </source>
</evidence>
<organism evidence="1">
    <name type="scientific">Burkholderia stagnalis</name>
    <dbReference type="NCBI Taxonomy" id="1503054"/>
    <lineage>
        <taxon>Bacteria</taxon>
        <taxon>Pseudomonadati</taxon>
        <taxon>Pseudomonadota</taxon>
        <taxon>Betaproteobacteria</taxon>
        <taxon>Burkholderiales</taxon>
        <taxon>Burkholderiaceae</taxon>
        <taxon>Burkholderia</taxon>
        <taxon>Burkholderia cepacia complex</taxon>
    </lineage>
</organism>
<accession>A0A108GCU8</accession>
<evidence type="ECO:0000313" key="1">
    <source>
        <dbReference type="EMBL" id="KWA65064.1"/>
    </source>
</evidence>
<reference evidence="1 2" key="1">
    <citation type="submission" date="2015-11" db="EMBL/GenBank/DDBJ databases">
        <title>Expanding the genomic diversity of Burkholderia species for the development of highly accurate diagnostics.</title>
        <authorList>
            <person name="Sahl J."/>
            <person name="Keim P."/>
            <person name="Wagner D."/>
        </authorList>
    </citation>
    <scope>NUCLEOTIDE SEQUENCE [LARGE SCALE GENOMIC DNA]</scope>
    <source>
        <strain evidence="1 2">MSMB1960WGS</strain>
    </source>
</reference>
<dbReference type="Proteomes" id="UP000068603">
    <property type="component" value="Unassembled WGS sequence"/>
</dbReference>
<comment type="caution">
    <text evidence="1">The sequence shown here is derived from an EMBL/GenBank/DDBJ whole genome shotgun (WGS) entry which is preliminary data.</text>
</comment>
<dbReference type="EMBL" id="LPHB01000031">
    <property type="protein sequence ID" value="KWA65064.1"/>
    <property type="molecule type" value="Genomic_DNA"/>
</dbReference>
<dbReference type="AlphaFoldDB" id="A0A108GCU8"/>